<feature type="chain" id="PRO_5004162513" description="SGNH hydrolase-type esterase domain-containing protein" evidence="1">
    <location>
        <begin position="18"/>
        <end position="236"/>
    </location>
</feature>
<keyword evidence="1" id="KW-0732">Signal</keyword>
<sequence length="236" mass="26068" precursor="true">MLKFLAFAVLFAPTAAAQKSPAPPRGPFACTELIGLYSSGEWWDGGFYEGLGDLKTRWQGRFSHYGYTYEYAKPESYTWSPTNVGGVNNVRLTAPCAQSANAPDRIVYQAWSWELTSEKAWIDSLEAALATIRAKRPTAKRIDIMTIIRCPKNEWCHSDKPPLGPDTDHDAKKQDCHVPEYVDSALAKVAAHHPDLVSVTPKFEAVSCSVRIDGIHLHEQNAPAAASVAAYYKTIP</sequence>
<name>Q01R07_SOLUE</name>
<dbReference type="STRING" id="234267.Acid_7000"/>
<reference evidence="2" key="1">
    <citation type="submission" date="2006-10" db="EMBL/GenBank/DDBJ databases">
        <title>Complete sequence of Solibacter usitatus Ellin6076.</title>
        <authorList>
            <consortium name="US DOE Joint Genome Institute"/>
            <person name="Copeland A."/>
            <person name="Lucas S."/>
            <person name="Lapidus A."/>
            <person name="Barry K."/>
            <person name="Detter J.C."/>
            <person name="Glavina del Rio T."/>
            <person name="Hammon N."/>
            <person name="Israni S."/>
            <person name="Dalin E."/>
            <person name="Tice H."/>
            <person name="Pitluck S."/>
            <person name="Thompson L.S."/>
            <person name="Brettin T."/>
            <person name="Bruce D."/>
            <person name="Han C."/>
            <person name="Tapia R."/>
            <person name="Gilna P."/>
            <person name="Schmutz J."/>
            <person name="Larimer F."/>
            <person name="Land M."/>
            <person name="Hauser L."/>
            <person name="Kyrpides N."/>
            <person name="Mikhailova N."/>
            <person name="Janssen P.H."/>
            <person name="Kuske C.R."/>
            <person name="Richardson P."/>
        </authorList>
    </citation>
    <scope>NUCLEOTIDE SEQUENCE</scope>
    <source>
        <strain evidence="2">Ellin6076</strain>
    </source>
</reference>
<evidence type="ECO:0000256" key="1">
    <source>
        <dbReference type="SAM" id="SignalP"/>
    </source>
</evidence>
<accession>Q01R07</accession>
<organism evidence="2">
    <name type="scientific">Solibacter usitatus (strain Ellin6076)</name>
    <dbReference type="NCBI Taxonomy" id="234267"/>
    <lineage>
        <taxon>Bacteria</taxon>
        <taxon>Pseudomonadati</taxon>
        <taxon>Acidobacteriota</taxon>
        <taxon>Terriglobia</taxon>
        <taxon>Bryobacterales</taxon>
        <taxon>Solibacteraceae</taxon>
        <taxon>Candidatus Solibacter</taxon>
    </lineage>
</organism>
<dbReference type="EMBL" id="CP000473">
    <property type="protein sequence ID" value="ABJ87913.1"/>
    <property type="molecule type" value="Genomic_DNA"/>
</dbReference>
<dbReference type="AlphaFoldDB" id="Q01R07"/>
<gene>
    <name evidence="2" type="ordered locus">Acid_7000</name>
</gene>
<proteinExistence type="predicted"/>
<dbReference type="HOGENOM" id="CLU_1174812_0_0_0"/>
<evidence type="ECO:0008006" key="3">
    <source>
        <dbReference type="Google" id="ProtNLM"/>
    </source>
</evidence>
<evidence type="ECO:0000313" key="2">
    <source>
        <dbReference type="EMBL" id="ABJ87913.1"/>
    </source>
</evidence>
<dbReference type="InParanoid" id="Q01R07"/>
<protein>
    <recommendedName>
        <fullName evidence="3">SGNH hydrolase-type esterase domain-containing protein</fullName>
    </recommendedName>
</protein>
<dbReference type="KEGG" id="sus:Acid_7000"/>
<feature type="signal peptide" evidence="1">
    <location>
        <begin position="1"/>
        <end position="17"/>
    </location>
</feature>
<dbReference type="OrthoDB" id="9822396at2"/>